<evidence type="ECO:0000256" key="3">
    <source>
        <dbReference type="ARBA" id="ARBA00022741"/>
    </source>
</evidence>
<evidence type="ECO:0000256" key="6">
    <source>
        <dbReference type="SAM" id="MobiDB-lite"/>
    </source>
</evidence>
<accession>A0ABN9QWW8</accession>
<keyword evidence="1" id="KW-0723">Serine/threonine-protein kinase</keyword>
<comment type="caution">
    <text evidence="8">The sequence shown here is derived from an EMBL/GenBank/DDBJ whole genome shotgun (WGS) entry which is preliminary data.</text>
</comment>
<sequence length="396" mass="43966">MQQIGGMLGLLCAPQQAAPSEGVGSKVSSEDDSDADPLAEDGNEEHVLVPLTPAVLKESMDATAAGILPWDGRRFRRVKQLQDAKRNHGCVELMREGSTFMAVKKMPTRWIRGSPDEFIARYPDSSEQPWMDVGLVRHLNQIRYPYCVKLLGVFVDSYSTYVVSSLASEGDLFAWCDRDPQPGLEREAAMYPLVYQIFDGVRLLHQLGIAHRDLSLENLLLNNEKGVLRIKIIDFGMSTMSRLVSGEIRGKQSYQAPEMHLPQPFDTFMTDPFSLGVVLFAMGAQDYPWSSTKRKTCELFEYVCMFGLTKFLSKRRLRKGSGECLADVFSPSFTAMLAGLLDKDVGKRFTLGDRYSGTTAGSGSALRRSVFDSEWIRHHVAAAGSQGTNSAVRVSI</sequence>
<dbReference type="Pfam" id="PF00069">
    <property type="entry name" value="Pkinase"/>
    <property type="match status" value="1"/>
</dbReference>
<feature type="region of interest" description="Disordered" evidence="6">
    <location>
        <begin position="15"/>
        <end position="44"/>
    </location>
</feature>
<evidence type="ECO:0000256" key="5">
    <source>
        <dbReference type="ARBA" id="ARBA00022840"/>
    </source>
</evidence>
<reference evidence="8" key="1">
    <citation type="submission" date="2023-10" db="EMBL/GenBank/DDBJ databases">
        <authorList>
            <person name="Chen Y."/>
            <person name="Shah S."/>
            <person name="Dougan E. K."/>
            <person name="Thang M."/>
            <person name="Chan C."/>
        </authorList>
    </citation>
    <scope>NUCLEOTIDE SEQUENCE [LARGE SCALE GENOMIC DNA]</scope>
</reference>
<keyword evidence="4" id="KW-0418">Kinase</keyword>
<dbReference type="InterPro" id="IPR011009">
    <property type="entry name" value="Kinase-like_dom_sf"/>
</dbReference>
<gene>
    <name evidence="8" type="ORF">PCOR1329_LOCUS15454</name>
</gene>
<dbReference type="SUPFAM" id="SSF56112">
    <property type="entry name" value="Protein kinase-like (PK-like)"/>
    <property type="match status" value="1"/>
</dbReference>
<protein>
    <recommendedName>
        <fullName evidence="7">Protein kinase domain-containing protein</fullName>
    </recommendedName>
</protein>
<dbReference type="Proteomes" id="UP001189429">
    <property type="component" value="Unassembled WGS sequence"/>
</dbReference>
<keyword evidence="9" id="KW-1185">Reference proteome</keyword>
<feature type="compositionally biased region" description="Acidic residues" evidence="6">
    <location>
        <begin position="30"/>
        <end position="43"/>
    </location>
</feature>
<dbReference type="PANTHER" id="PTHR24345:SF91">
    <property type="entry name" value="SERINE_THREONINE-PROTEIN KINASE PLK4"/>
    <property type="match status" value="1"/>
</dbReference>
<proteinExistence type="predicted"/>
<keyword evidence="3" id="KW-0547">Nucleotide-binding</keyword>
<evidence type="ECO:0000259" key="7">
    <source>
        <dbReference type="PROSITE" id="PS50011"/>
    </source>
</evidence>
<evidence type="ECO:0000313" key="9">
    <source>
        <dbReference type="Proteomes" id="UP001189429"/>
    </source>
</evidence>
<keyword evidence="5" id="KW-0067">ATP-binding</keyword>
<name>A0ABN9QWW8_9DINO</name>
<dbReference type="PANTHER" id="PTHR24345">
    <property type="entry name" value="SERINE/THREONINE-PROTEIN KINASE PLK"/>
    <property type="match status" value="1"/>
</dbReference>
<evidence type="ECO:0000256" key="1">
    <source>
        <dbReference type="ARBA" id="ARBA00022527"/>
    </source>
</evidence>
<evidence type="ECO:0000256" key="2">
    <source>
        <dbReference type="ARBA" id="ARBA00022679"/>
    </source>
</evidence>
<evidence type="ECO:0000313" key="8">
    <source>
        <dbReference type="EMBL" id="CAK0810500.1"/>
    </source>
</evidence>
<evidence type="ECO:0000256" key="4">
    <source>
        <dbReference type="ARBA" id="ARBA00022777"/>
    </source>
</evidence>
<organism evidence="8 9">
    <name type="scientific">Prorocentrum cordatum</name>
    <dbReference type="NCBI Taxonomy" id="2364126"/>
    <lineage>
        <taxon>Eukaryota</taxon>
        <taxon>Sar</taxon>
        <taxon>Alveolata</taxon>
        <taxon>Dinophyceae</taxon>
        <taxon>Prorocentrales</taxon>
        <taxon>Prorocentraceae</taxon>
        <taxon>Prorocentrum</taxon>
    </lineage>
</organism>
<dbReference type="PROSITE" id="PS50011">
    <property type="entry name" value="PROTEIN_KINASE_DOM"/>
    <property type="match status" value="1"/>
</dbReference>
<feature type="domain" description="Protein kinase" evidence="7">
    <location>
        <begin position="75"/>
        <end position="376"/>
    </location>
</feature>
<keyword evidence="2" id="KW-0808">Transferase</keyword>
<dbReference type="EMBL" id="CAUYUJ010004670">
    <property type="protein sequence ID" value="CAK0810500.1"/>
    <property type="molecule type" value="Genomic_DNA"/>
</dbReference>
<dbReference type="Gene3D" id="1.10.510.10">
    <property type="entry name" value="Transferase(Phosphotransferase) domain 1"/>
    <property type="match status" value="1"/>
</dbReference>
<dbReference type="InterPro" id="IPR000719">
    <property type="entry name" value="Prot_kinase_dom"/>
</dbReference>